<dbReference type="GO" id="GO:0031177">
    <property type="term" value="F:phosphopantetheine binding"/>
    <property type="evidence" value="ECO:0007669"/>
    <property type="project" value="TreeGrafter"/>
</dbReference>
<proteinExistence type="predicted"/>
<dbReference type="InterPro" id="IPR001242">
    <property type="entry name" value="Condensation_dom"/>
</dbReference>
<dbReference type="Proteomes" id="UP000585638">
    <property type="component" value="Unassembled WGS sequence"/>
</dbReference>
<feature type="domain" description="Condensation" evidence="2">
    <location>
        <begin position="18"/>
        <end position="432"/>
    </location>
</feature>
<gene>
    <name evidence="3" type="ORF">BJ998_009378</name>
</gene>
<dbReference type="RefSeq" id="WP_184870579.1">
    <property type="nucleotide sequence ID" value="NZ_BAAAWY010000056.1"/>
</dbReference>
<dbReference type="EMBL" id="JACHIR010000005">
    <property type="protein sequence ID" value="MBB5898119.1"/>
    <property type="molecule type" value="Genomic_DNA"/>
</dbReference>
<feature type="region of interest" description="Disordered" evidence="1">
    <location>
        <begin position="162"/>
        <end position="184"/>
    </location>
</feature>
<dbReference type="Gene3D" id="3.30.559.10">
    <property type="entry name" value="Chloramphenicol acetyltransferase-like domain"/>
    <property type="match status" value="1"/>
</dbReference>
<name>A0A7W9NMR5_9PSEU</name>
<evidence type="ECO:0000313" key="4">
    <source>
        <dbReference type="Proteomes" id="UP000585638"/>
    </source>
</evidence>
<dbReference type="GO" id="GO:0043041">
    <property type="term" value="P:amino acid activation for nonribosomal peptide biosynthetic process"/>
    <property type="evidence" value="ECO:0007669"/>
    <property type="project" value="TreeGrafter"/>
</dbReference>
<sequence>MTGTAIPQRDRPIGRELGFLILQTLAPEAGLSNIGWAFECAPDFDARMVERAMEWLLRRHPALRTTFPPDGEGGFVRRTTPRHDVRVELPVVQVDRGRLGSVVERLVARPFDVTRELPLRSALVAEAGAGPAVLVIVVHHIAVDATSAATLLDELDRTYQLLGQGGSPDEEEVTPPEPPAVSVPPASLAYWRDHLAGYDPRDMVLRGHQRVSEPRTFAGHTRVVALDDRVLASLQTLRKQLRATNNILLLGGFYALLMAHGAGPDLTVGTLVTERRDERDRPHVGHKAGMLALRVRAWADISFRDLVLATRQCFFDGMAHADADFDAVLPLIRPADDWRTPVFRQVFTYWPGGISLADADQRLSIGRTVPVQHVLSRYELVFNVMPAGAGLAVKATYSTELFDHDTVDRLLDRYLALVAAAAADPDARVADLLV</sequence>
<dbReference type="PANTHER" id="PTHR45527:SF1">
    <property type="entry name" value="FATTY ACID SYNTHASE"/>
    <property type="match status" value="1"/>
</dbReference>
<evidence type="ECO:0000313" key="3">
    <source>
        <dbReference type="EMBL" id="MBB5898119.1"/>
    </source>
</evidence>
<dbReference type="SUPFAM" id="SSF52777">
    <property type="entry name" value="CoA-dependent acyltransferases"/>
    <property type="match status" value="2"/>
</dbReference>
<reference evidence="3 4" key="1">
    <citation type="submission" date="2020-08" db="EMBL/GenBank/DDBJ databases">
        <title>Sequencing the genomes of 1000 actinobacteria strains.</title>
        <authorList>
            <person name="Klenk H.-P."/>
        </authorList>
    </citation>
    <scope>NUCLEOTIDE SEQUENCE [LARGE SCALE GENOMIC DNA]</scope>
    <source>
        <strain evidence="3 4">DSM 43851</strain>
    </source>
</reference>
<dbReference type="GO" id="GO:0047527">
    <property type="term" value="F:2,3-dihydroxybenzoate-serine ligase activity"/>
    <property type="evidence" value="ECO:0007669"/>
    <property type="project" value="TreeGrafter"/>
</dbReference>
<dbReference type="GO" id="GO:0009366">
    <property type="term" value="C:enterobactin synthetase complex"/>
    <property type="evidence" value="ECO:0007669"/>
    <property type="project" value="TreeGrafter"/>
</dbReference>
<protein>
    <recommendedName>
        <fullName evidence="2">Condensation domain-containing protein</fullName>
    </recommendedName>
</protein>
<comment type="caution">
    <text evidence="3">The sequence shown here is derived from an EMBL/GenBank/DDBJ whole genome shotgun (WGS) entry which is preliminary data.</text>
</comment>
<keyword evidence="4" id="KW-1185">Reference proteome</keyword>
<dbReference type="GO" id="GO:0008610">
    <property type="term" value="P:lipid biosynthetic process"/>
    <property type="evidence" value="ECO:0007669"/>
    <property type="project" value="UniProtKB-ARBA"/>
</dbReference>
<evidence type="ECO:0000256" key="1">
    <source>
        <dbReference type="SAM" id="MobiDB-lite"/>
    </source>
</evidence>
<dbReference type="Gene3D" id="3.30.559.30">
    <property type="entry name" value="Nonribosomal peptide synthetase, condensation domain"/>
    <property type="match status" value="1"/>
</dbReference>
<dbReference type="GO" id="GO:0009239">
    <property type="term" value="P:enterobactin biosynthetic process"/>
    <property type="evidence" value="ECO:0007669"/>
    <property type="project" value="TreeGrafter"/>
</dbReference>
<dbReference type="InterPro" id="IPR023213">
    <property type="entry name" value="CAT-like_dom_sf"/>
</dbReference>
<evidence type="ECO:0000259" key="2">
    <source>
        <dbReference type="Pfam" id="PF00668"/>
    </source>
</evidence>
<dbReference type="Pfam" id="PF00668">
    <property type="entry name" value="Condensation"/>
    <property type="match status" value="1"/>
</dbReference>
<accession>A0A7W9NMR5</accession>
<dbReference type="AlphaFoldDB" id="A0A7W9NMR5"/>
<organism evidence="3 4">
    <name type="scientific">Kutzneria kofuensis</name>
    <dbReference type="NCBI Taxonomy" id="103725"/>
    <lineage>
        <taxon>Bacteria</taxon>
        <taxon>Bacillati</taxon>
        <taxon>Actinomycetota</taxon>
        <taxon>Actinomycetes</taxon>
        <taxon>Pseudonocardiales</taxon>
        <taxon>Pseudonocardiaceae</taxon>
        <taxon>Kutzneria</taxon>
    </lineage>
</organism>
<dbReference type="PANTHER" id="PTHR45527">
    <property type="entry name" value="NONRIBOSOMAL PEPTIDE SYNTHETASE"/>
    <property type="match status" value="1"/>
</dbReference>
<dbReference type="GO" id="GO:0005829">
    <property type="term" value="C:cytosol"/>
    <property type="evidence" value="ECO:0007669"/>
    <property type="project" value="TreeGrafter"/>
</dbReference>